<evidence type="ECO:0000313" key="3">
    <source>
        <dbReference type="Proteomes" id="UP000298213"/>
    </source>
</evidence>
<dbReference type="PANTHER" id="PTHR46696:SF1">
    <property type="entry name" value="CYTOCHROME P450 YJIB-RELATED"/>
    <property type="match status" value="1"/>
</dbReference>
<dbReference type="GO" id="GO:0005506">
    <property type="term" value="F:iron ion binding"/>
    <property type="evidence" value="ECO:0007669"/>
    <property type="project" value="InterPro"/>
</dbReference>
<dbReference type="EMBL" id="SPDV01000010">
    <property type="protein sequence ID" value="TFI58949.1"/>
    <property type="molecule type" value="Genomic_DNA"/>
</dbReference>
<dbReference type="InterPro" id="IPR036396">
    <property type="entry name" value="Cyt_P450_sf"/>
</dbReference>
<organism evidence="2 3">
    <name type="scientific">Sphingomonas parva</name>
    <dbReference type="NCBI Taxonomy" id="2555898"/>
    <lineage>
        <taxon>Bacteria</taxon>
        <taxon>Pseudomonadati</taxon>
        <taxon>Pseudomonadota</taxon>
        <taxon>Alphaproteobacteria</taxon>
        <taxon>Sphingomonadales</taxon>
        <taxon>Sphingomonadaceae</taxon>
        <taxon>Sphingomonas</taxon>
    </lineage>
</organism>
<keyword evidence="3" id="KW-1185">Reference proteome</keyword>
<name>A0A4Y8ZW70_9SPHN</name>
<dbReference type="Pfam" id="PF00067">
    <property type="entry name" value="p450"/>
    <property type="match status" value="1"/>
</dbReference>
<comment type="caution">
    <text evidence="2">The sequence shown here is derived from an EMBL/GenBank/DDBJ whole genome shotgun (WGS) entry which is preliminary data.</text>
</comment>
<dbReference type="RefSeq" id="WP_135085026.1">
    <property type="nucleotide sequence ID" value="NZ_SPDV01000010.1"/>
</dbReference>
<sequence length="414" mass="47231">MGQFLNMIDAAPAAEKWPLVRRLMMRERETFFAEMRAERPVLELPDNIAFITRYADCTMVLQRWHDFGVDLYKPKQGDYFMAQDDTADHWRDKSIMKSILDFEDLPELRSFVGQEAARILRDARGAIDAPQQLTRMVPCKLVQERFGFTGSDPRKLITWSYWNQTDAFHNQPFDRDVISDPDHVVAERKKAGIHLALYLGRVMIARWLQLKLHRNRNDSVTRLMRLSASKGVKFPLKKVLFNAGGLLIGTIETTSVTVNNALDELLRRPDMLARARAAAANPDHTEFDGYVVEALRFNPAFPYFFRTCHTPTQLAGGTPHAVTVQPGTTVIACTHSAMFDGEAYADATVFDPRRTMYQTFTLGYGHHECLGRAIATIMIPEIVRQLLLLPNLRAEGSVVYQYGVPEHFPLRWDA</sequence>
<proteinExistence type="inferred from homology"/>
<evidence type="ECO:0000313" key="2">
    <source>
        <dbReference type="EMBL" id="TFI58949.1"/>
    </source>
</evidence>
<protein>
    <submittedName>
        <fullName evidence="2">Cytochrome P450</fullName>
    </submittedName>
</protein>
<dbReference type="Gene3D" id="1.10.630.10">
    <property type="entry name" value="Cytochrome P450"/>
    <property type="match status" value="1"/>
</dbReference>
<reference evidence="2 3" key="1">
    <citation type="submission" date="2019-03" db="EMBL/GenBank/DDBJ databases">
        <title>Genome sequence of Sphingomonas sp. 17J27-24.</title>
        <authorList>
            <person name="Kim M."/>
            <person name="Maeng S."/>
            <person name="Sathiyaraj S."/>
        </authorList>
    </citation>
    <scope>NUCLEOTIDE SEQUENCE [LARGE SCALE GENOMIC DNA]</scope>
    <source>
        <strain evidence="2 3">17J27-24</strain>
    </source>
</reference>
<gene>
    <name evidence="2" type="ORF">E2493_06725</name>
</gene>
<dbReference type="GO" id="GO:0020037">
    <property type="term" value="F:heme binding"/>
    <property type="evidence" value="ECO:0007669"/>
    <property type="project" value="InterPro"/>
</dbReference>
<dbReference type="InterPro" id="IPR001128">
    <property type="entry name" value="Cyt_P450"/>
</dbReference>
<evidence type="ECO:0000256" key="1">
    <source>
        <dbReference type="ARBA" id="ARBA00010617"/>
    </source>
</evidence>
<dbReference type="PANTHER" id="PTHR46696">
    <property type="entry name" value="P450, PUTATIVE (EUROFUNG)-RELATED"/>
    <property type="match status" value="1"/>
</dbReference>
<comment type="similarity">
    <text evidence="1">Belongs to the cytochrome P450 family.</text>
</comment>
<dbReference type="SUPFAM" id="SSF48264">
    <property type="entry name" value="Cytochrome P450"/>
    <property type="match status" value="1"/>
</dbReference>
<dbReference type="OrthoDB" id="5522954at2"/>
<dbReference type="GO" id="GO:0004497">
    <property type="term" value="F:monooxygenase activity"/>
    <property type="evidence" value="ECO:0007669"/>
    <property type="project" value="InterPro"/>
</dbReference>
<accession>A0A4Y8ZW70</accession>
<dbReference type="GO" id="GO:0016705">
    <property type="term" value="F:oxidoreductase activity, acting on paired donors, with incorporation or reduction of molecular oxygen"/>
    <property type="evidence" value="ECO:0007669"/>
    <property type="project" value="InterPro"/>
</dbReference>
<dbReference type="AlphaFoldDB" id="A0A4Y8ZW70"/>
<dbReference type="Proteomes" id="UP000298213">
    <property type="component" value="Unassembled WGS sequence"/>
</dbReference>